<keyword evidence="12 13" id="KW-0472">Membrane</keyword>
<keyword evidence="8 15" id="KW-0418">Kinase</keyword>
<dbReference type="InterPro" id="IPR005467">
    <property type="entry name" value="His_kinase_dom"/>
</dbReference>
<evidence type="ECO:0000256" key="1">
    <source>
        <dbReference type="ARBA" id="ARBA00000085"/>
    </source>
</evidence>
<dbReference type="RefSeq" id="WP_044152743.1">
    <property type="nucleotide sequence ID" value="NZ_JAGFPW010000037.1"/>
</dbReference>
<keyword evidence="11" id="KW-0902">Two-component regulatory system</keyword>
<dbReference type="Proteomes" id="UP000665181">
    <property type="component" value="Unassembled WGS sequence"/>
</dbReference>
<dbReference type="InterPro" id="IPR036097">
    <property type="entry name" value="HisK_dim/P_sf"/>
</dbReference>
<accession>A0A8I1WJI5</accession>
<dbReference type="Pfam" id="PF00512">
    <property type="entry name" value="HisKA"/>
    <property type="match status" value="1"/>
</dbReference>
<evidence type="ECO:0000256" key="2">
    <source>
        <dbReference type="ARBA" id="ARBA00004141"/>
    </source>
</evidence>
<evidence type="ECO:0000256" key="10">
    <source>
        <dbReference type="ARBA" id="ARBA00022989"/>
    </source>
</evidence>
<evidence type="ECO:0000256" key="13">
    <source>
        <dbReference type="SAM" id="Phobius"/>
    </source>
</evidence>
<dbReference type="SMART" id="SM00388">
    <property type="entry name" value="HisKA"/>
    <property type="match status" value="1"/>
</dbReference>
<dbReference type="Gene3D" id="3.30.565.10">
    <property type="entry name" value="Histidine kinase-like ATPase, C-terminal domain"/>
    <property type="match status" value="1"/>
</dbReference>
<proteinExistence type="predicted"/>
<evidence type="ECO:0000256" key="11">
    <source>
        <dbReference type="ARBA" id="ARBA00023012"/>
    </source>
</evidence>
<evidence type="ECO:0000256" key="4">
    <source>
        <dbReference type="ARBA" id="ARBA00022553"/>
    </source>
</evidence>
<evidence type="ECO:0000256" key="12">
    <source>
        <dbReference type="ARBA" id="ARBA00023136"/>
    </source>
</evidence>
<evidence type="ECO:0000256" key="7">
    <source>
        <dbReference type="ARBA" id="ARBA00022741"/>
    </source>
</evidence>
<dbReference type="InterPro" id="IPR003661">
    <property type="entry name" value="HisK_dim/P_dom"/>
</dbReference>
<dbReference type="GO" id="GO:0005886">
    <property type="term" value="C:plasma membrane"/>
    <property type="evidence" value="ECO:0007669"/>
    <property type="project" value="TreeGrafter"/>
</dbReference>
<dbReference type="SUPFAM" id="SSF55874">
    <property type="entry name" value="ATPase domain of HSP90 chaperone/DNA topoisomerase II/histidine kinase"/>
    <property type="match status" value="1"/>
</dbReference>
<dbReference type="GO" id="GO:0005524">
    <property type="term" value="F:ATP binding"/>
    <property type="evidence" value="ECO:0007669"/>
    <property type="project" value="UniProtKB-KW"/>
</dbReference>
<dbReference type="PANTHER" id="PTHR45528:SF8">
    <property type="entry name" value="HISTIDINE KINASE"/>
    <property type="match status" value="1"/>
</dbReference>
<evidence type="ECO:0000256" key="9">
    <source>
        <dbReference type="ARBA" id="ARBA00022840"/>
    </source>
</evidence>
<dbReference type="InterPro" id="IPR050398">
    <property type="entry name" value="HssS/ArlS-like"/>
</dbReference>
<evidence type="ECO:0000313" key="15">
    <source>
        <dbReference type="EMBL" id="MBO3796938.1"/>
    </source>
</evidence>
<dbReference type="PROSITE" id="PS50109">
    <property type="entry name" value="HIS_KIN"/>
    <property type="match status" value="1"/>
</dbReference>
<keyword evidence="10 13" id="KW-1133">Transmembrane helix</keyword>
<comment type="catalytic activity">
    <reaction evidence="1">
        <text>ATP + protein L-histidine = ADP + protein N-phospho-L-histidine.</text>
        <dbReference type="EC" id="2.7.13.3"/>
    </reaction>
</comment>
<dbReference type="InterPro" id="IPR036890">
    <property type="entry name" value="HATPase_C_sf"/>
</dbReference>
<organism evidence="15 16">
    <name type="scientific">Bacillus subtilis</name>
    <dbReference type="NCBI Taxonomy" id="1423"/>
    <lineage>
        <taxon>Bacteria</taxon>
        <taxon>Bacillati</taxon>
        <taxon>Bacillota</taxon>
        <taxon>Bacilli</taxon>
        <taxon>Bacillales</taxon>
        <taxon>Bacillaceae</taxon>
        <taxon>Bacillus</taxon>
    </lineage>
</organism>
<evidence type="ECO:0000256" key="6">
    <source>
        <dbReference type="ARBA" id="ARBA00022692"/>
    </source>
</evidence>
<keyword evidence="9" id="KW-0067">ATP-binding</keyword>
<name>A0A8I1WJI5_BACIU</name>
<dbReference type="InterPro" id="IPR003594">
    <property type="entry name" value="HATPase_dom"/>
</dbReference>
<comment type="subcellular location">
    <subcellularLocation>
        <location evidence="2">Membrane</location>
        <topology evidence="2">Multi-pass membrane protein</topology>
    </subcellularLocation>
</comment>
<keyword evidence="6 13" id="KW-0812">Transmembrane</keyword>
<dbReference type="SMART" id="SM00387">
    <property type="entry name" value="HATPase_c"/>
    <property type="match status" value="1"/>
</dbReference>
<evidence type="ECO:0000256" key="8">
    <source>
        <dbReference type="ARBA" id="ARBA00022777"/>
    </source>
</evidence>
<dbReference type="Pfam" id="PF02518">
    <property type="entry name" value="HATPase_c"/>
    <property type="match status" value="1"/>
</dbReference>
<comment type="caution">
    <text evidence="15">The sequence shown here is derived from an EMBL/GenBank/DDBJ whole genome shotgun (WGS) entry which is preliminary data.</text>
</comment>
<dbReference type="EC" id="2.7.13.3" evidence="3"/>
<feature type="transmembrane region" description="Helical" evidence="13">
    <location>
        <begin position="6"/>
        <end position="26"/>
    </location>
</feature>
<dbReference type="GO" id="GO:0000155">
    <property type="term" value="F:phosphorelay sensor kinase activity"/>
    <property type="evidence" value="ECO:0007669"/>
    <property type="project" value="InterPro"/>
</dbReference>
<evidence type="ECO:0000259" key="14">
    <source>
        <dbReference type="PROSITE" id="PS50109"/>
    </source>
</evidence>
<evidence type="ECO:0000256" key="3">
    <source>
        <dbReference type="ARBA" id="ARBA00012438"/>
    </source>
</evidence>
<gene>
    <name evidence="15" type="ORF">J5227_22125</name>
</gene>
<keyword evidence="5" id="KW-0808">Transferase</keyword>
<feature type="domain" description="Histidine kinase" evidence="14">
    <location>
        <begin position="88"/>
        <end position="297"/>
    </location>
</feature>
<dbReference type="EMBL" id="JAGFPW010000037">
    <property type="protein sequence ID" value="MBO3796938.1"/>
    <property type="molecule type" value="Genomic_DNA"/>
</dbReference>
<sequence>MEIVVAILTILIILLVLYIVLIQLQLRNINYQLEKRLTEHTRQPVSVELINKDLNKLTVNINRYLKAEESLRLKSIREDRKFRELIVNISHDLRTPLTAIKGYQQLVKNGELSYEQQKKLEIAVKHTDELENLIQYFFEYTYLTNSEPEIDLERTNLNNLVAESLVAFIPILEENNLAVQFKETSPIFVLADKKMVKRIIQNLIRNCIQHSEGDIEVRLLLLKDRVMISFKNPIKDAYKIDEEQLFDRFYTGDRARNKSTGLGLAIVKLLAEQMCGSTEAIVESESLDIRVSLPLYKNQ</sequence>
<dbReference type="Gene3D" id="1.10.287.130">
    <property type="match status" value="1"/>
</dbReference>
<keyword evidence="4" id="KW-0597">Phosphoprotein</keyword>
<keyword evidence="7" id="KW-0547">Nucleotide-binding</keyword>
<dbReference type="AlphaFoldDB" id="A0A8I1WJI5"/>
<dbReference type="PANTHER" id="PTHR45528">
    <property type="entry name" value="SENSOR HISTIDINE KINASE CPXA"/>
    <property type="match status" value="1"/>
</dbReference>
<evidence type="ECO:0000313" key="16">
    <source>
        <dbReference type="Proteomes" id="UP000665181"/>
    </source>
</evidence>
<protein>
    <recommendedName>
        <fullName evidence="3">histidine kinase</fullName>
        <ecNumber evidence="3">2.7.13.3</ecNumber>
    </recommendedName>
</protein>
<dbReference type="SUPFAM" id="SSF47384">
    <property type="entry name" value="Homodimeric domain of signal transducing histidine kinase"/>
    <property type="match status" value="1"/>
</dbReference>
<dbReference type="CDD" id="cd00082">
    <property type="entry name" value="HisKA"/>
    <property type="match status" value="1"/>
</dbReference>
<evidence type="ECO:0000256" key="5">
    <source>
        <dbReference type="ARBA" id="ARBA00022679"/>
    </source>
</evidence>
<reference evidence="15" key="1">
    <citation type="submission" date="2021-03" db="EMBL/GenBank/DDBJ databases">
        <title>Isolation of Bacillus subtilis from fermented food sample.</title>
        <authorList>
            <person name="Lakshmanan V."/>
            <person name="Athira K."/>
            <person name="Rajagopal K."/>
        </authorList>
    </citation>
    <scope>NUCLEOTIDE SEQUENCE</scope>
    <source>
        <strain evidence="15">S1</strain>
    </source>
</reference>